<evidence type="ECO:0000313" key="2">
    <source>
        <dbReference type="Proteomes" id="UP001372834"/>
    </source>
</evidence>
<evidence type="ECO:0000313" key="1">
    <source>
        <dbReference type="EMBL" id="KAK6630232.1"/>
    </source>
</evidence>
<name>A0AAN8P3U7_POLSC</name>
<proteinExistence type="predicted"/>
<gene>
    <name evidence="1" type="ORF">RUM43_015025</name>
</gene>
<organism evidence="1 2">
    <name type="scientific">Polyplax serrata</name>
    <name type="common">Common mouse louse</name>
    <dbReference type="NCBI Taxonomy" id="468196"/>
    <lineage>
        <taxon>Eukaryota</taxon>
        <taxon>Metazoa</taxon>
        <taxon>Ecdysozoa</taxon>
        <taxon>Arthropoda</taxon>
        <taxon>Hexapoda</taxon>
        <taxon>Insecta</taxon>
        <taxon>Pterygota</taxon>
        <taxon>Neoptera</taxon>
        <taxon>Paraneoptera</taxon>
        <taxon>Psocodea</taxon>
        <taxon>Troctomorpha</taxon>
        <taxon>Phthiraptera</taxon>
        <taxon>Anoplura</taxon>
        <taxon>Polyplacidae</taxon>
        <taxon>Polyplax</taxon>
    </lineage>
</organism>
<dbReference type="EMBL" id="JAWJWE010000013">
    <property type="protein sequence ID" value="KAK6630232.1"/>
    <property type="molecule type" value="Genomic_DNA"/>
</dbReference>
<reference evidence="1 2" key="1">
    <citation type="submission" date="2023-10" db="EMBL/GenBank/DDBJ databases">
        <title>Genomes of two closely related lineages of the louse Polyplax serrata with different host specificities.</title>
        <authorList>
            <person name="Martinu J."/>
            <person name="Tarabai H."/>
            <person name="Stefka J."/>
            <person name="Hypsa V."/>
        </authorList>
    </citation>
    <scope>NUCLEOTIDE SEQUENCE [LARGE SCALE GENOMIC DNA]</scope>
    <source>
        <strain evidence="1">HR10_N</strain>
    </source>
</reference>
<sequence length="83" mass="9773">MFGQHMRTILEQIVENRKAKSDKTNMRGVQVLSTRVLGTRVKVKFAGKKKCFWLTRKEDETNIFDGKLFITLRTNTKNDIRKK</sequence>
<dbReference type="AlphaFoldDB" id="A0AAN8P3U7"/>
<protein>
    <submittedName>
        <fullName evidence="1">Uncharacterized protein</fullName>
    </submittedName>
</protein>
<accession>A0AAN8P3U7</accession>
<dbReference type="Proteomes" id="UP001372834">
    <property type="component" value="Unassembled WGS sequence"/>
</dbReference>
<comment type="caution">
    <text evidence="1">The sequence shown here is derived from an EMBL/GenBank/DDBJ whole genome shotgun (WGS) entry which is preliminary data.</text>
</comment>